<sequence length="285" mass="32676">MEITSVPGQQLNREFEGNLRHKTSLSISGSAQTILSPQLTSKFLKAVARSSKGGFPTPAPELPDSKSLNPPTSSLAPTVPRMAKIGANLQLRRKIRTQERNFDVQMATISVNDQGFLRQYYEKVFQNLQQTNCRVIAKAYIRLVEPRKKAQYPYNGRKTVAGKIQQFSPEETKPPWWPLGVSHHEPDHLPKVERIKLLVHILCELRASHRITAQKLKDAGRPVQLHISPIERLQLLDELYHVREEEERFLDSANEVQMEVLESRFRKQTYQTTWKLPTDKILGVL</sequence>
<feature type="domain" description="Subtelomeric hrmA-associated cluster protein AFUB-079030/YDR124W-like helical bundle" evidence="2">
    <location>
        <begin position="111"/>
        <end position="244"/>
    </location>
</feature>
<reference evidence="3" key="2">
    <citation type="journal article" date="2023" name="IMA Fungus">
        <title>Comparative genomic study of the Penicillium genus elucidates a diverse pangenome and 15 lateral gene transfer events.</title>
        <authorList>
            <person name="Petersen C."/>
            <person name="Sorensen T."/>
            <person name="Nielsen M.R."/>
            <person name="Sondergaard T.E."/>
            <person name="Sorensen J.L."/>
            <person name="Fitzpatrick D.A."/>
            <person name="Frisvad J.C."/>
            <person name="Nielsen K.L."/>
        </authorList>
    </citation>
    <scope>NUCLEOTIDE SEQUENCE</scope>
    <source>
        <strain evidence="3">IBT 29677</strain>
    </source>
</reference>
<name>A0A9W9W097_9EURO</name>
<feature type="region of interest" description="Disordered" evidence="1">
    <location>
        <begin position="54"/>
        <end position="78"/>
    </location>
</feature>
<accession>A0A9W9W097</accession>
<reference evidence="3" key="1">
    <citation type="submission" date="2022-12" db="EMBL/GenBank/DDBJ databases">
        <authorList>
            <person name="Petersen C."/>
        </authorList>
    </citation>
    <scope>NUCLEOTIDE SEQUENCE</scope>
    <source>
        <strain evidence="3">IBT 29677</strain>
    </source>
</reference>
<evidence type="ECO:0000259" key="2">
    <source>
        <dbReference type="Pfam" id="PF11001"/>
    </source>
</evidence>
<dbReference type="PANTHER" id="PTHR36102">
    <property type="entry name" value="CHROMOSOME 10, WHOLE GENOME SHOTGUN SEQUENCE"/>
    <property type="match status" value="1"/>
</dbReference>
<dbReference type="Pfam" id="PF11001">
    <property type="entry name" value="AFUB_07903_YDR124W_hel"/>
    <property type="match status" value="1"/>
</dbReference>
<dbReference type="RefSeq" id="XP_056488390.1">
    <property type="nucleotide sequence ID" value="XM_056631129.1"/>
</dbReference>
<dbReference type="EMBL" id="JAPZBU010000007">
    <property type="protein sequence ID" value="KAJ5394705.1"/>
    <property type="molecule type" value="Genomic_DNA"/>
</dbReference>
<dbReference type="InterPro" id="IPR021264">
    <property type="entry name" value="AFUB_079030/YDR124W-like"/>
</dbReference>
<proteinExistence type="predicted"/>
<dbReference type="OrthoDB" id="5338458at2759"/>
<dbReference type="AlphaFoldDB" id="A0A9W9W097"/>
<evidence type="ECO:0000313" key="4">
    <source>
        <dbReference type="Proteomes" id="UP001147747"/>
    </source>
</evidence>
<organism evidence="3 4">
    <name type="scientific">Penicillium cosmopolitanum</name>
    <dbReference type="NCBI Taxonomy" id="1131564"/>
    <lineage>
        <taxon>Eukaryota</taxon>
        <taxon>Fungi</taxon>
        <taxon>Dikarya</taxon>
        <taxon>Ascomycota</taxon>
        <taxon>Pezizomycotina</taxon>
        <taxon>Eurotiomycetes</taxon>
        <taxon>Eurotiomycetidae</taxon>
        <taxon>Eurotiales</taxon>
        <taxon>Aspergillaceae</taxon>
        <taxon>Penicillium</taxon>
    </lineage>
</organism>
<evidence type="ECO:0000313" key="3">
    <source>
        <dbReference type="EMBL" id="KAJ5394705.1"/>
    </source>
</evidence>
<comment type="caution">
    <text evidence="3">The sequence shown here is derived from an EMBL/GenBank/DDBJ whole genome shotgun (WGS) entry which is preliminary data.</text>
</comment>
<keyword evidence="4" id="KW-1185">Reference proteome</keyword>
<dbReference type="Proteomes" id="UP001147747">
    <property type="component" value="Unassembled WGS sequence"/>
</dbReference>
<dbReference type="PANTHER" id="PTHR36102:SF1">
    <property type="entry name" value="YDR124W-LIKE HELICAL BUNDLE DOMAIN-CONTAINING PROTEIN"/>
    <property type="match status" value="1"/>
</dbReference>
<dbReference type="InterPro" id="IPR047092">
    <property type="entry name" value="AFUB_07903/YDR124W-like_hel"/>
</dbReference>
<feature type="compositionally biased region" description="Polar residues" evidence="1">
    <location>
        <begin position="66"/>
        <end position="76"/>
    </location>
</feature>
<dbReference type="GeneID" id="81370109"/>
<protein>
    <recommendedName>
        <fullName evidence="2">Subtelomeric hrmA-associated cluster protein AFUB-079030/YDR124W-like helical bundle domain-containing protein</fullName>
    </recommendedName>
</protein>
<evidence type="ECO:0000256" key="1">
    <source>
        <dbReference type="SAM" id="MobiDB-lite"/>
    </source>
</evidence>
<gene>
    <name evidence="3" type="ORF">N7509_006492</name>
</gene>